<organism evidence="2 3">
    <name type="scientific">Plicaturopsis crispa FD-325 SS-3</name>
    <dbReference type="NCBI Taxonomy" id="944288"/>
    <lineage>
        <taxon>Eukaryota</taxon>
        <taxon>Fungi</taxon>
        <taxon>Dikarya</taxon>
        <taxon>Basidiomycota</taxon>
        <taxon>Agaricomycotina</taxon>
        <taxon>Agaricomycetes</taxon>
        <taxon>Agaricomycetidae</taxon>
        <taxon>Amylocorticiales</taxon>
        <taxon>Amylocorticiaceae</taxon>
        <taxon>Plicatura</taxon>
        <taxon>Plicaturopsis crispa</taxon>
    </lineage>
</organism>
<evidence type="ECO:0000313" key="2">
    <source>
        <dbReference type="EMBL" id="KII84653.1"/>
    </source>
</evidence>
<gene>
    <name evidence="2" type="ORF">PLICRDRAFT_179458</name>
</gene>
<feature type="region of interest" description="Disordered" evidence="1">
    <location>
        <begin position="478"/>
        <end position="511"/>
    </location>
</feature>
<proteinExistence type="predicted"/>
<feature type="compositionally biased region" description="Low complexity" evidence="1">
    <location>
        <begin position="205"/>
        <end position="219"/>
    </location>
</feature>
<feature type="region of interest" description="Disordered" evidence="1">
    <location>
        <begin position="266"/>
        <end position="349"/>
    </location>
</feature>
<protein>
    <submittedName>
        <fullName evidence="2">Unplaced genomic scaffold PLICRscaffold_17, whole genome shotgun sequence</fullName>
    </submittedName>
</protein>
<feature type="compositionally biased region" description="Pro residues" evidence="1">
    <location>
        <begin position="289"/>
        <end position="303"/>
    </location>
</feature>
<keyword evidence="3" id="KW-1185">Reference proteome</keyword>
<feature type="compositionally biased region" description="Basic and acidic residues" evidence="1">
    <location>
        <begin position="482"/>
        <end position="496"/>
    </location>
</feature>
<dbReference type="Proteomes" id="UP000053263">
    <property type="component" value="Unassembled WGS sequence"/>
</dbReference>
<reference evidence="2 3" key="1">
    <citation type="submission" date="2014-06" db="EMBL/GenBank/DDBJ databases">
        <title>Evolutionary Origins and Diversification of the Mycorrhizal Mutualists.</title>
        <authorList>
            <consortium name="DOE Joint Genome Institute"/>
            <consortium name="Mycorrhizal Genomics Consortium"/>
            <person name="Kohler A."/>
            <person name="Kuo A."/>
            <person name="Nagy L.G."/>
            <person name="Floudas D."/>
            <person name="Copeland A."/>
            <person name="Barry K.W."/>
            <person name="Cichocki N."/>
            <person name="Veneault-Fourrey C."/>
            <person name="LaButti K."/>
            <person name="Lindquist E.A."/>
            <person name="Lipzen A."/>
            <person name="Lundell T."/>
            <person name="Morin E."/>
            <person name="Murat C."/>
            <person name="Riley R."/>
            <person name="Ohm R."/>
            <person name="Sun H."/>
            <person name="Tunlid A."/>
            <person name="Henrissat B."/>
            <person name="Grigoriev I.V."/>
            <person name="Hibbett D.S."/>
            <person name="Martin F."/>
        </authorList>
    </citation>
    <scope>NUCLEOTIDE SEQUENCE [LARGE SCALE GENOMIC DNA]</scope>
    <source>
        <strain evidence="2 3">FD-325 SS-3</strain>
    </source>
</reference>
<feature type="region of interest" description="Disordered" evidence="1">
    <location>
        <begin position="201"/>
        <end position="233"/>
    </location>
</feature>
<name>A0A0C9T8U2_PLICR</name>
<dbReference type="AlphaFoldDB" id="A0A0C9T8U2"/>
<accession>A0A0C9T8U2</accession>
<evidence type="ECO:0000256" key="1">
    <source>
        <dbReference type="SAM" id="MobiDB-lite"/>
    </source>
</evidence>
<feature type="region of interest" description="Disordered" evidence="1">
    <location>
        <begin position="53"/>
        <end position="79"/>
    </location>
</feature>
<feature type="compositionally biased region" description="Low complexity" evidence="1">
    <location>
        <begin position="332"/>
        <end position="347"/>
    </location>
</feature>
<sequence length="655" mass="70804">MDAPRTPARETDFDAHYPALRAALLNLHDAARNRRIHSWIADQYRFVSEASSSSPTSSVATLPCSPKAQPSAIPALRADSPTLGYEFDASTRDDANVSEPGTPSYDPLFFPEPMDASIHPEDAARAESERENALKFLIREMHRWSFPHNDPHAVAGDASVDDALSALDALIDNESQCPLMDDAESYLGTVDLAWGRDKPLPAPPSLSSSPTSSVSQLESALTPPPTPSKPQRDLKLDLLPSLSRRAHPNLNSNHTRHTRHRFPSISSALSAGSSPPPPTPTSPSQAVPLTPPAWPCYPHPTTPNMPSKLFSRTKKHSPTTSVSTTLYSPGLSPTASTFSESTAASSALPLKRDNSITSSIRRAKRNAVVQPLGAHQNDSQIFVGHDVTRVSAEELGLDGSQNGHSVCEDIIEKDEDGYQDEFAVDNCVFPRPAALSTPNLFSAGFDSSSTDDLALLEDCKSDASLRVLRPSQSRWSISSSIRSDEAKAGEKVEKAKPSKRQRLRSLFTKPPPAGISNMDILSTLSISSKSSEDAVAPSAAPAPKAPAPKLRLREKLSHLDLNLKALDLTGRNRQRKLVISGRYLDNPPTYDAVLAWCEGLGKVQSATRNKVTGDLYVSFNADDADRICRLRDTCVSIPGVSSTTFNIGWRTGPIP</sequence>
<dbReference type="EMBL" id="KN832570">
    <property type="protein sequence ID" value="KII84653.1"/>
    <property type="molecule type" value="Genomic_DNA"/>
</dbReference>
<evidence type="ECO:0000313" key="3">
    <source>
        <dbReference type="Proteomes" id="UP000053263"/>
    </source>
</evidence>
<dbReference type="HOGENOM" id="CLU_485800_0_0_1"/>
<feature type="compositionally biased region" description="Polar residues" evidence="1">
    <location>
        <begin position="318"/>
        <end position="327"/>
    </location>
</feature>